<dbReference type="Pfam" id="PF00072">
    <property type="entry name" value="Response_reg"/>
    <property type="match status" value="1"/>
</dbReference>
<dbReference type="PRINTS" id="PR01590">
    <property type="entry name" value="HTHFIS"/>
</dbReference>
<evidence type="ECO:0000256" key="2">
    <source>
        <dbReference type="ARBA" id="ARBA00022840"/>
    </source>
</evidence>
<dbReference type="Proteomes" id="UP000011058">
    <property type="component" value="Chromosome"/>
</dbReference>
<feature type="domain" description="Sigma-54 factor interaction" evidence="6">
    <location>
        <begin position="166"/>
        <end position="395"/>
    </location>
</feature>
<evidence type="ECO:0000259" key="6">
    <source>
        <dbReference type="PROSITE" id="PS50045"/>
    </source>
</evidence>
<dbReference type="Pfam" id="PF02954">
    <property type="entry name" value="HTH_8"/>
    <property type="match status" value="1"/>
</dbReference>
<evidence type="ECO:0000259" key="7">
    <source>
        <dbReference type="PROSITE" id="PS50110"/>
    </source>
</evidence>
<dbReference type="AlphaFoldDB" id="I0KBC7"/>
<dbReference type="SMART" id="SM00382">
    <property type="entry name" value="AAA"/>
    <property type="match status" value="1"/>
</dbReference>
<evidence type="ECO:0000256" key="4">
    <source>
        <dbReference type="ARBA" id="ARBA00023163"/>
    </source>
</evidence>
<dbReference type="InterPro" id="IPR025662">
    <property type="entry name" value="Sigma_54_int_dom_ATP-bd_1"/>
</dbReference>
<dbReference type="SUPFAM" id="SSF52172">
    <property type="entry name" value="CheY-like"/>
    <property type="match status" value="1"/>
</dbReference>
<dbReference type="Gene3D" id="1.10.10.60">
    <property type="entry name" value="Homeodomain-like"/>
    <property type="match status" value="1"/>
</dbReference>
<dbReference type="PANTHER" id="PTHR32071:SF57">
    <property type="entry name" value="C4-DICARBOXYLATE TRANSPORT TRANSCRIPTIONAL REGULATORY PROTEIN DCTD"/>
    <property type="match status" value="1"/>
</dbReference>
<dbReference type="PANTHER" id="PTHR32071">
    <property type="entry name" value="TRANSCRIPTIONAL REGULATORY PROTEIN"/>
    <property type="match status" value="1"/>
</dbReference>
<dbReference type="SUPFAM" id="SSF46689">
    <property type="entry name" value="Homeodomain-like"/>
    <property type="match status" value="1"/>
</dbReference>
<dbReference type="Gene3D" id="1.10.8.60">
    <property type="match status" value="1"/>
</dbReference>
<evidence type="ECO:0000313" key="8">
    <source>
        <dbReference type="EMBL" id="CCH01430.1"/>
    </source>
</evidence>
<dbReference type="InterPro" id="IPR002197">
    <property type="entry name" value="HTH_Fis"/>
</dbReference>
<evidence type="ECO:0000313" key="9">
    <source>
        <dbReference type="Proteomes" id="UP000011058"/>
    </source>
</evidence>
<keyword evidence="5" id="KW-0597">Phosphoprotein</keyword>
<dbReference type="Pfam" id="PF25601">
    <property type="entry name" value="AAA_lid_14"/>
    <property type="match status" value="1"/>
</dbReference>
<evidence type="ECO:0000256" key="5">
    <source>
        <dbReference type="PROSITE-ProRule" id="PRU00169"/>
    </source>
</evidence>
<dbReference type="Pfam" id="PF00158">
    <property type="entry name" value="Sigma54_activat"/>
    <property type="match status" value="1"/>
</dbReference>
<keyword evidence="2" id="KW-0067">ATP-binding</keyword>
<dbReference type="Gene3D" id="3.40.50.2300">
    <property type="match status" value="1"/>
</dbReference>
<keyword evidence="9" id="KW-1185">Reference proteome</keyword>
<feature type="domain" description="Response regulatory" evidence="7">
    <location>
        <begin position="22"/>
        <end position="140"/>
    </location>
</feature>
<dbReference type="GO" id="GO:0043565">
    <property type="term" value="F:sequence-specific DNA binding"/>
    <property type="evidence" value="ECO:0007669"/>
    <property type="project" value="InterPro"/>
</dbReference>
<dbReference type="SUPFAM" id="SSF52540">
    <property type="entry name" value="P-loop containing nucleoside triphosphate hydrolases"/>
    <property type="match status" value="1"/>
</dbReference>
<keyword evidence="3" id="KW-0805">Transcription regulation</keyword>
<dbReference type="InterPro" id="IPR009057">
    <property type="entry name" value="Homeodomain-like_sf"/>
</dbReference>
<dbReference type="Gene3D" id="3.40.50.300">
    <property type="entry name" value="P-loop containing nucleotide triphosphate hydrolases"/>
    <property type="match status" value="1"/>
</dbReference>
<dbReference type="GO" id="GO:0005524">
    <property type="term" value="F:ATP binding"/>
    <property type="evidence" value="ECO:0007669"/>
    <property type="project" value="UniProtKB-KW"/>
</dbReference>
<dbReference type="GO" id="GO:0006355">
    <property type="term" value="P:regulation of DNA-templated transcription"/>
    <property type="evidence" value="ECO:0007669"/>
    <property type="project" value="InterPro"/>
</dbReference>
<name>I0KBC7_9BACT</name>
<dbReference type="InterPro" id="IPR027417">
    <property type="entry name" value="P-loop_NTPase"/>
</dbReference>
<keyword evidence="1" id="KW-0547">Nucleotide-binding</keyword>
<keyword evidence="4" id="KW-0804">Transcription</keyword>
<dbReference type="InterPro" id="IPR001789">
    <property type="entry name" value="Sig_transdc_resp-reg_receiver"/>
</dbReference>
<feature type="modified residue" description="4-aspartylphosphate" evidence="5">
    <location>
        <position position="71"/>
    </location>
</feature>
<dbReference type="HOGENOM" id="CLU_000445_0_6_10"/>
<organism evidence="8 9">
    <name type="scientific">Fibrella aestuarina BUZ 2</name>
    <dbReference type="NCBI Taxonomy" id="1166018"/>
    <lineage>
        <taxon>Bacteria</taxon>
        <taxon>Pseudomonadati</taxon>
        <taxon>Bacteroidota</taxon>
        <taxon>Cytophagia</taxon>
        <taxon>Cytophagales</taxon>
        <taxon>Spirosomataceae</taxon>
        <taxon>Fibrella</taxon>
    </lineage>
</organism>
<dbReference type="EMBL" id="HE796683">
    <property type="protein sequence ID" value="CCH01430.1"/>
    <property type="molecule type" value="Genomic_DNA"/>
</dbReference>
<dbReference type="InterPro" id="IPR003593">
    <property type="entry name" value="AAA+_ATPase"/>
</dbReference>
<dbReference type="KEGG" id="fae:FAES_3422"/>
<dbReference type="PROSITE" id="PS00675">
    <property type="entry name" value="SIGMA54_INTERACT_1"/>
    <property type="match status" value="1"/>
</dbReference>
<dbReference type="PATRIC" id="fig|1166018.3.peg.5199"/>
<dbReference type="eggNOG" id="COG2204">
    <property type="taxonomic scope" value="Bacteria"/>
</dbReference>
<dbReference type="CDD" id="cd00009">
    <property type="entry name" value="AAA"/>
    <property type="match status" value="1"/>
</dbReference>
<evidence type="ECO:0000256" key="1">
    <source>
        <dbReference type="ARBA" id="ARBA00022741"/>
    </source>
</evidence>
<evidence type="ECO:0000256" key="3">
    <source>
        <dbReference type="ARBA" id="ARBA00023015"/>
    </source>
</evidence>
<sequence>MNDVGRRLIVHYTPYIIHSQRMLLIIDDDTAIQLSLSLLFRREGFAVRVADGPFETRAVLDEETPEAILLDMNFSVETSGDDGLRLLRYLRERLPNVPVILITGWGSIGLAVDGMKAGASDFITKPWQNDHLIQSVRTAINLANKPGTFPSASRRQLDEQFQFDNIVGEDPHLLDVLTTIGRVASTDAPVLITGESGTGKELIAEAVHQNSRRKRQPFVKVNLGGISSTLFDSELFGHVRGAFTDAKTDRIGRFELANKGSIFLDEIGDLDPASQVKLLRVLQDRTFEPLGSSKTRTVDVRVICATNRNLEEMVRLGTFREDLFYRINLITVRLPALRERPADIPRLVNFFIDNLKTMYARPKLAISKEAQQWLKGLTLPGNIRQLKNGVERAVLLTASDTLTVADFEKHLTPALASATSNAPGQLPAVGSMTLDQMERQMIERAMAYHHNRVANVARALGITRFALYRRLDKYGIPYESRE</sequence>
<dbReference type="InterPro" id="IPR011006">
    <property type="entry name" value="CheY-like_superfamily"/>
</dbReference>
<dbReference type="InterPro" id="IPR058031">
    <property type="entry name" value="AAA_lid_NorR"/>
</dbReference>
<dbReference type="GO" id="GO:0000160">
    <property type="term" value="P:phosphorelay signal transduction system"/>
    <property type="evidence" value="ECO:0007669"/>
    <property type="project" value="InterPro"/>
</dbReference>
<dbReference type="PROSITE" id="PS00676">
    <property type="entry name" value="SIGMA54_INTERACT_2"/>
    <property type="match status" value="1"/>
</dbReference>
<reference evidence="8 9" key="1">
    <citation type="journal article" date="2012" name="J. Bacteriol.">
        <title>Genome Sequence of Fibrella aestuarina BUZ 2T, a Filamentous Marine Bacterium.</title>
        <authorList>
            <person name="Filippini M."/>
            <person name="Qi W."/>
            <person name="Blom J."/>
            <person name="Goesmann A."/>
            <person name="Smits T.H."/>
            <person name="Bagheri H.C."/>
        </authorList>
    </citation>
    <scope>NUCLEOTIDE SEQUENCE [LARGE SCALE GENOMIC DNA]</scope>
    <source>
        <strain evidence="9">BUZ 2T</strain>
    </source>
</reference>
<gene>
    <name evidence="8" type="ORF">FAES_3422</name>
</gene>
<dbReference type="PROSITE" id="PS50045">
    <property type="entry name" value="SIGMA54_INTERACT_4"/>
    <property type="match status" value="1"/>
</dbReference>
<proteinExistence type="predicted"/>
<dbReference type="SMART" id="SM00448">
    <property type="entry name" value="REC"/>
    <property type="match status" value="1"/>
</dbReference>
<dbReference type="PROSITE" id="PS50110">
    <property type="entry name" value="RESPONSE_REGULATORY"/>
    <property type="match status" value="1"/>
</dbReference>
<dbReference type="InterPro" id="IPR025943">
    <property type="entry name" value="Sigma_54_int_dom_ATP-bd_2"/>
</dbReference>
<protein>
    <submittedName>
        <fullName evidence="8">Two component, sigma54 specific, transcriptional regulator, Fis family</fullName>
    </submittedName>
</protein>
<dbReference type="FunFam" id="3.40.50.300:FF:000006">
    <property type="entry name" value="DNA-binding transcriptional regulator NtrC"/>
    <property type="match status" value="1"/>
</dbReference>
<accession>I0KBC7</accession>
<dbReference type="STRING" id="1166018.FAES_3422"/>
<dbReference type="InterPro" id="IPR002078">
    <property type="entry name" value="Sigma_54_int"/>
</dbReference>